<gene>
    <name evidence="1" type="ORF">XcuCFBP2542_01260</name>
</gene>
<reference evidence="1 2" key="1">
    <citation type="submission" date="2016-08" db="EMBL/GenBank/DDBJ databases">
        <authorList>
            <person name="Seilhamer J.J."/>
        </authorList>
    </citation>
    <scope>NUCLEOTIDE SEQUENCE [LARGE SCALE GENOMIC DNA]</scope>
    <source>
        <strain evidence="1 2">CFBP2542</strain>
    </source>
</reference>
<evidence type="ECO:0000313" key="2">
    <source>
        <dbReference type="Proteomes" id="UP000239561"/>
    </source>
</evidence>
<dbReference type="RefSeq" id="WP_104601827.1">
    <property type="nucleotide sequence ID" value="NZ_CP033326.1"/>
</dbReference>
<evidence type="ECO:0000313" key="1">
    <source>
        <dbReference type="EMBL" id="PPU78364.1"/>
    </source>
</evidence>
<sequence length="176" mass="18680">MVRGLAGSVLGLLAVTGSAQATEQIPDRIRIDGRQAHLLAEPLSGPLDDPATWKRFVAKAGTTLGSCTANWRGYQAFWRLDARQLVLDRVVLGACNDTPPELPLEVLFPGQHAPVPAVWVDGELIVAMPPAADASSAAASHLLLRLRRGQVIAQDILTEQMLRARRAAAASGPAVP</sequence>
<accession>A0A2S7DWZ7</accession>
<dbReference type="AlphaFoldDB" id="A0A2S7DWZ7"/>
<dbReference type="Proteomes" id="UP000239561">
    <property type="component" value="Unassembled WGS sequence"/>
</dbReference>
<comment type="caution">
    <text evidence="1">The sequence shown here is derived from an EMBL/GenBank/DDBJ whole genome shotgun (WGS) entry which is preliminary data.</text>
</comment>
<proteinExistence type="predicted"/>
<name>A0A2S7DWZ7_9XANT</name>
<protein>
    <submittedName>
        <fullName evidence="1">Uncharacterized protein</fullName>
    </submittedName>
</protein>
<dbReference type="EMBL" id="MDED01000002">
    <property type="protein sequence ID" value="PPU78364.1"/>
    <property type="molecule type" value="Genomic_DNA"/>
</dbReference>
<dbReference type="OrthoDB" id="1438245at2"/>
<organism evidence="1 2">
    <name type="scientific">Xanthomonas cucurbitae</name>
    <dbReference type="NCBI Taxonomy" id="56453"/>
    <lineage>
        <taxon>Bacteria</taxon>
        <taxon>Pseudomonadati</taxon>
        <taxon>Pseudomonadota</taxon>
        <taxon>Gammaproteobacteria</taxon>
        <taxon>Lysobacterales</taxon>
        <taxon>Lysobacteraceae</taxon>
        <taxon>Xanthomonas</taxon>
    </lineage>
</organism>